<comment type="caution">
    <text evidence="1">The sequence shown here is derived from an EMBL/GenBank/DDBJ whole genome shotgun (WGS) entry which is preliminary data.</text>
</comment>
<reference evidence="1" key="1">
    <citation type="journal article" date="2015" name="BMC Genomics">
        <title>Genome mining reveals unlocked bioactive potential of marine Gram-negative bacteria.</title>
        <authorList>
            <person name="Machado H."/>
            <person name="Sonnenschein E.C."/>
            <person name="Melchiorsen J."/>
            <person name="Gram L."/>
        </authorList>
    </citation>
    <scope>NUCLEOTIDE SEQUENCE</scope>
    <source>
        <strain evidence="1">S2052</strain>
    </source>
</reference>
<accession>A0A837G986</accession>
<protein>
    <submittedName>
        <fullName evidence="1">Uncharacterized protein</fullName>
    </submittedName>
</protein>
<sequence>MKCVNSAPIVMFIVVLNAVILDSVLQAVTSFEWVEARFGEVLYSRNARFAPNGEAVFYEEYDSFEKHGISNNMLHSSRNFFDDGKVLHQSYDMTSYGGNVLAIRPNAYSMHCEHTPCFTPSELYEYTLREKTSKRLQVIHLTAQSFCYSWIQQGEIQCVVARGE</sequence>
<evidence type="ECO:0000313" key="1">
    <source>
        <dbReference type="EMBL" id="KJY74971.1"/>
    </source>
</evidence>
<proteinExistence type="predicted"/>
<dbReference type="RefSeq" id="WP_045985571.1">
    <property type="nucleotide sequence ID" value="NZ_CP063053.1"/>
</dbReference>
<dbReference type="AlphaFoldDB" id="A0A837G986"/>
<name>A0A837G986_9VIBR</name>
<gene>
    <name evidence="1" type="ORF">TW71_08575</name>
</gene>
<dbReference type="EMBL" id="JXXR01000008">
    <property type="protein sequence ID" value="KJY74971.1"/>
    <property type="molecule type" value="Genomic_DNA"/>
</dbReference>
<organism evidence="1">
    <name type="scientific">Vibrio coralliilyticus</name>
    <dbReference type="NCBI Taxonomy" id="190893"/>
    <lineage>
        <taxon>Bacteria</taxon>
        <taxon>Pseudomonadati</taxon>
        <taxon>Pseudomonadota</taxon>
        <taxon>Gammaproteobacteria</taxon>
        <taxon>Vibrionales</taxon>
        <taxon>Vibrionaceae</taxon>
        <taxon>Vibrio</taxon>
    </lineage>
</organism>